<feature type="region of interest" description="Disordered" evidence="3">
    <location>
        <begin position="798"/>
        <end position="820"/>
    </location>
</feature>
<evidence type="ECO:0000313" key="7">
    <source>
        <dbReference type="EMBL" id="GAA2093621.1"/>
    </source>
</evidence>
<dbReference type="SUPFAM" id="SSF49899">
    <property type="entry name" value="Concanavalin A-like lectins/glucanases"/>
    <property type="match status" value="2"/>
</dbReference>
<feature type="compositionally biased region" description="Basic and acidic residues" evidence="3">
    <location>
        <begin position="257"/>
        <end position="269"/>
    </location>
</feature>
<sequence>MALLALAGAVLAGATGQAVADDRPFAVAPGNSTPPAAGQQGGAPDGPVQVARAKARQSGKPVVVEGLTTETSQTVANPDGTLTRTENVRPVRVKKGGDWAAVDASLARNGDGTWSPKAVPSGVALSGGGSGPLATFTDAKGRSLSLTLPFALPAPVVSGAGASYRGVLPGVDLEVTVTEEGAFHEVLVVHDAKAAANPALRTLKLATGGKGLTTRTDADGAMTAAAADGTAVFTSPTPVMWDSSTTGTADAAADGADGEKTDGKSRGKAADAAPQGITVDAADAEKSTAKGPGHRAHVSAIKVAAGSDSLTLSPDAAQLDSPDTVWPVYIDPYVNPATGKTNHYVQVKEGCPSEPTYDKAQENGEGIGYQQYSSSCFGLYRSFYEFDTDYLNSSMVVSKSTISLVSTHGADANCKATWPATLKLTGGINGNTLWPGPGVVSTIGTTQVASANVNAGCGNKGASFDVTSTIRQYIDYPNLTFGLYGNESKTSTNYGFMRFAVNPTLTTVFDIAPKAPTNVGTTPASQNPASAACGSGSPGWIGLTTMNGNASNITLDATLSTDMAGVNLQAHYHVWDNMVNNGSGSPADATWPVSPGWVASGTTVHTPIGGAVSDGHTYGWNVWTEDGTLGGPSSPYCYFNVDLSAPNQAAVAPSADFPPLGSGTTSAKHAGDSASVTVTATDPVPTGCNLNGCINSGVQGFQYSLDANIPATAPVHQASVTNGVASLSVPITVPSNQWGTHTLYVRAVDNAGNTQPAATTYSFYAPWNPTAKVTAGDLDGDGTPDLLATATDGNLTLIGGNTDPSTTPVTVSTPAQSPDGSGWDKYLVAHRGSIVQQDKDDLFAYQKQTHNLYAYKNDATATPPGTAGHFTLTQNVQGPLRRPGCVATTAGDCSGYNAADWSSVTQMVAAGPLSIGAYNAAHPTQKVGPAADLITVENGKLWYYISGADPSSYFDSAYQIGTGDWNILTVVGVGNVGAVTAGTGSGATSVGGTPTLWVRNDITGAISSFRLTFDTNGLPTATIGAPTRAALVSGVLGTDGKNMCLDIDHSNTADGTKAQMWTCNGSDAQSFTLGRDNTVHALGKCLDANQSGTTNNTAIQLWTCNNSPAQKWVPGPSGTLVNPNSGRCLADPAAFNTTGTQLILWDCLAGNAEQNWAATTANSALPAAQPVLPLGVGSKAYPTLSTPGDVDGDGNPEIYALSTENSILRVPGASPFTGPLVDEWKLDGTTDSVRGNNLTLTGGATSATDSVLGQVLSLNGTTAYASSATTGVDTSQSFTVSAWVNLPTLPTQNATVVSQDGTQNSGFYLQYNVTLNKWCLNTMATDTATSTGSPYSPCASANVAPNTWVHLTGSYDAAAKSTKLYVNGTLSASTTGLVNWSAGGKVVIGAGLYHGYRTDYFPGLVSDVQLRTGALADTAQFGPAGTLGYFQARPTDRWKLADTKDAVRTNDLTLNGGAALGTDGARTVLNGNGTDGYASSATSSLDSSKSLTVSAWVKLTNLGANSTFVSQSGTQANGLQLYYSAYYHAFGFGKALADDTSGNFSAVYGPTTGAAAPTAGTWYHLTGVFDATTNQLALYVNGTQTATAAYTGTAWNATGALQIGRRLYQGGYGEYLAGSVSDVQTYSTALSAIGVSQLPNGILAPAPVQLS</sequence>
<dbReference type="SMART" id="SM00560">
    <property type="entry name" value="LamGL"/>
    <property type="match status" value="2"/>
</dbReference>
<dbReference type="SUPFAM" id="SSF50370">
    <property type="entry name" value="Ricin B-like lectins"/>
    <property type="match status" value="1"/>
</dbReference>
<name>A0ABP5I7A7_9ACTN</name>
<dbReference type="InterPro" id="IPR013320">
    <property type="entry name" value="ConA-like_dom_sf"/>
</dbReference>
<feature type="region of interest" description="Disordered" evidence="3">
    <location>
        <begin position="25"/>
        <end position="48"/>
    </location>
</feature>
<evidence type="ECO:0000256" key="3">
    <source>
        <dbReference type="SAM" id="MobiDB-lite"/>
    </source>
</evidence>
<dbReference type="InterPro" id="IPR035992">
    <property type="entry name" value="Ricin_B-like_lectins"/>
</dbReference>
<evidence type="ECO:0000256" key="4">
    <source>
        <dbReference type="SAM" id="SignalP"/>
    </source>
</evidence>
<dbReference type="Gene3D" id="2.80.10.50">
    <property type="match status" value="1"/>
</dbReference>
<evidence type="ECO:0000259" key="5">
    <source>
        <dbReference type="SMART" id="SM00458"/>
    </source>
</evidence>
<keyword evidence="1 4" id="KW-0732">Signal</keyword>
<dbReference type="Pfam" id="PF00652">
    <property type="entry name" value="Ricin_B_lectin"/>
    <property type="match status" value="1"/>
</dbReference>
<dbReference type="PANTHER" id="PTHR46943">
    <property type="entry name" value="PENTRAXIN-RELATED PROTEIN PTX3"/>
    <property type="match status" value="1"/>
</dbReference>
<dbReference type="EMBL" id="BAAANS010000010">
    <property type="protein sequence ID" value="GAA2093621.1"/>
    <property type="molecule type" value="Genomic_DNA"/>
</dbReference>
<dbReference type="CDD" id="cd23451">
    <property type="entry name" value="beta-trefoil_Ricin_laminarinase"/>
    <property type="match status" value="1"/>
</dbReference>
<keyword evidence="2" id="KW-1015">Disulfide bond</keyword>
<feature type="chain" id="PRO_5045597419" description="Ricin-type beta-trefoil lectin protein" evidence="4">
    <location>
        <begin position="21"/>
        <end position="1651"/>
    </location>
</feature>
<feature type="signal peptide" evidence="4">
    <location>
        <begin position="1"/>
        <end position="20"/>
    </location>
</feature>
<dbReference type="Gene3D" id="2.60.120.200">
    <property type="match status" value="2"/>
</dbReference>
<reference evidence="8" key="1">
    <citation type="journal article" date="2019" name="Int. J. Syst. Evol. Microbiol.">
        <title>The Global Catalogue of Microorganisms (GCM) 10K type strain sequencing project: providing services to taxonomists for standard genome sequencing and annotation.</title>
        <authorList>
            <consortium name="The Broad Institute Genomics Platform"/>
            <consortium name="The Broad Institute Genome Sequencing Center for Infectious Disease"/>
            <person name="Wu L."/>
            <person name="Ma J."/>
        </authorList>
    </citation>
    <scope>NUCLEOTIDE SEQUENCE [LARGE SCALE GENOMIC DNA]</scope>
    <source>
        <strain evidence="8">JCM 14559</strain>
    </source>
</reference>
<dbReference type="SMART" id="SM00458">
    <property type="entry name" value="RICIN"/>
    <property type="match status" value="1"/>
</dbReference>
<dbReference type="Pfam" id="PF13385">
    <property type="entry name" value="Laminin_G_3"/>
    <property type="match status" value="2"/>
</dbReference>
<dbReference type="Proteomes" id="UP001500897">
    <property type="component" value="Unassembled WGS sequence"/>
</dbReference>
<comment type="caution">
    <text evidence="7">The sequence shown here is derived from an EMBL/GenBank/DDBJ whole genome shotgun (WGS) entry which is preliminary data.</text>
</comment>
<feature type="compositionally biased region" description="Low complexity" evidence="3">
    <location>
        <begin position="804"/>
        <end position="814"/>
    </location>
</feature>
<dbReference type="InterPro" id="IPR000772">
    <property type="entry name" value="Ricin_B_lectin"/>
</dbReference>
<accession>A0ABP5I7A7</accession>
<evidence type="ECO:0000259" key="6">
    <source>
        <dbReference type="SMART" id="SM00560"/>
    </source>
</evidence>
<dbReference type="RefSeq" id="WP_344551628.1">
    <property type="nucleotide sequence ID" value="NZ_BAAANS010000010.1"/>
</dbReference>
<evidence type="ECO:0000256" key="1">
    <source>
        <dbReference type="ARBA" id="ARBA00022729"/>
    </source>
</evidence>
<feature type="compositionally biased region" description="Low complexity" evidence="3">
    <location>
        <begin position="245"/>
        <end position="255"/>
    </location>
</feature>
<evidence type="ECO:0000256" key="2">
    <source>
        <dbReference type="ARBA" id="ARBA00023157"/>
    </source>
</evidence>
<feature type="domain" description="Ricin B lectin" evidence="5">
    <location>
        <begin position="1033"/>
        <end position="1159"/>
    </location>
</feature>
<feature type="domain" description="LamG-like jellyroll fold" evidence="6">
    <location>
        <begin position="1489"/>
        <end position="1633"/>
    </location>
</feature>
<keyword evidence="8" id="KW-1185">Reference proteome</keyword>
<organism evidence="7 8">
    <name type="scientific">Kitasatospora saccharophila</name>
    <dbReference type="NCBI Taxonomy" id="407973"/>
    <lineage>
        <taxon>Bacteria</taxon>
        <taxon>Bacillati</taxon>
        <taxon>Actinomycetota</taxon>
        <taxon>Actinomycetes</taxon>
        <taxon>Kitasatosporales</taxon>
        <taxon>Streptomycetaceae</taxon>
        <taxon>Kitasatospora</taxon>
    </lineage>
</organism>
<protein>
    <recommendedName>
        <fullName evidence="9">Ricin-type beta-trefoil lectin protein</fullName>
    </recommendedName>
</protein>
<gene>
    <name evidence="7" type="ORF">GCM10009759_20400</name>
</gene>
<dbReference type="PROSITE" id="PS50231">
    <property type="entry name" value="RICIN_B_LECTIN"/>
    <property type="match status" value="1"/>
</dbReference>
<dbReference type="InterPro" id="IPR006558">
    <property type="entry name" value="LamG-like"/>
</dbReference>
<evidence type="ECO:0000313" key="8">
    <source>
        <dbReference type="Proteomes" id="UP001500897"/>
    </source>
</evidence>
<dbReference type="InterPro" id="IPR042837">
    <property type="entry name" value="PTX3"/>
</dbReference>
<feature type="domain" description="LamG-like jellyroll fold" evidence="6">
    <location>
        <begin position="1276"/>
        <end position="1418"/>
    </location>
</feature>
<feature type="region of interest" description="Disordered" evidence="3">
    <location>
        <begin position="237"/>
        <end position="274"/>
    </location>
</feature>
<dbReference type="PANTHER" id="PTHR46943:SF1">
    <property type="entry name" value="PENTRAXIN-RELATED PROTEIN PTX3"/>
    <property type="match status" value="1"/>
</dbReference>
<evidence type="ECO:0008006" key="9">
    <source>
        <dbReference type="Google" id="ProtNLM"/>
    </source>
</evidence>
<proteinExistence type="predicted"/>